<sequence>MNKKLDLLLVNSFAPRHRIASDAALENGLAVIRTYLEDRGFSVYVADEQRISLVESGVPGWCRQFLRRLVQWQLKCYNSRFKALAVIAMLLAWPLQSLTLYYRKKHMDKMIDNLTALVKTDRISLVGIKVWGGTPYTWSVKLAQKVREINPETTVIAGGPHVKVYGENVLAHGEFDLAVMGPGEELLEILLKLRQTAANKAAFLEQVRRQFGPSPLIRTGHYSEQGDYLFHSFTVPRYRAVDMQDKVWFHTLVDGLGCTWNQCSFCSHTRQKIHYTARPVEEIKAEIEAMVSRGIAFFRFSSSETPIGHGRAIARMILAANLKINYSLFARPANVTEQIYESYRLMIRSGLRAVFLGGETGHDLINDKIMNKGVTKKNIIDTIQCIKLAAAKEGLSCQTVLSLIYPCPVVPGVFLEDVFRENISLIQEANPDAVIVNPPGVFPGTAWFDKKEELGFKLGENFLDELMNYEYSIYKPVEFWRHLNYELNELDMRGLMREMARLNKAVTDLGIPVNISDDYLMMSQAIGYSSKADLFEFKRISFVDIISGTCNFIQEITGKMNYCSRLLAAANFPAAAGRPERTATKPGVGDLPQQVKA</sequence>
<proteinExistence type="predicted"/>
<dbReference type="Proteomes" id="UP000277811">
    <property type="component" value="Unassembled WGS sequence"/>
</dbReference>
<keyword evidence="5" id="KW-0411">Iron-sulfur</keyword>
<feature type="domain" description="Radical SAM core" evidence="7">
    <location>
        <begin position="241"/>
        <end position="476"/>
    </location>
</feature>
<dbReference type="Pfam" id="PF02310">
    <property type="entry name" value="B12-binding"/>
    <property type="match status" value="1"/>
</dbReference>
<dbReference type="InterPro" id="IPR006158">
    <property type="entry name" value="Cobalamin-bd"/>
</dbReference>
<dbReference type="GO" id="GO:0031419">
    <property type="term" value="F:cobalamin binding"/>
    <property type="evidence" value="ECO:0007669"/>
    <property type="project" value="InterPro"/>
</dbReference>
<evidence type="ECO:0000259" key="7">
    <source>
        <dbReference type="PROSITE" id="PS51918"/>
    </source>
</evidence>
<keyword evidence="2" id="KW-0949">S-adenosyl-L-methionine</keyword>
<dbReference type="SFLD" id="SFLDG01082">
    <property type="entry name" value="B12-binding_domain_containing"/>
    <property type="match status" value="1"/>
</dbReference>
<feature type="region of interest" description="Disordered" evidence="6">
    <location>
        <begin position="578"/>
        <end position="597"/>
    </location>
</feature>
<organism evidence="8 9">
    <name type="scientific">Lucifera butyrica</name>
    <dbReference type="NCBI Taxonomy" id="1351585"/>
    <lineage>
        <taxon>Bacteria</taxon>
        <taxon>Bacillati</taxon>
        <taxon>Bacillota</taxon>
        <taxon>Negativicutes</taxon>
        <taxon>Veillonellales</taxon>
        <taxon>Veillonellaceae</taxon>
        <taxon>Lucifera</taxon>
    </lineage>
</organism>
<dbReference type="InterPro" id="IPR023404">
    <property type="entry name" value="rSAM_horseshoe"/>
</dbReference>
<dbReference type="SMART" id="SM00729">
    <property type="entry name" value="Elp3"/>
    <property type="match status" value="1"/>
</dbReference>
<evidence type="ECO:0000256" key="5">
    <source>
        <dbReference type="ARBA" id="ARBA00023014"/>
    </source>
</evidence>
<evidence type="ECO:0000313" key="9">
    <source>
        <dbReference type="Proteomes" id="UP000277811"/>
    </source>
</evidence>
<evidence type="ECO:0000313" key="8">
    <source>
        <dbReference type="EMBL" id="VBB05902.1"/>
    </source>
</evidence>
<dbReference type="AlphaFoldDB" id="A0A498R6K8"/>
<evidence type="ECO:0000256" key="2">
    <source>
        <dbReference type="ARBA" id="ARBA00022691"/>
    </source>
</evidence>
<comment type="cofactor">
    <cofactor evidence="1">
        <name>[4Fe-4S] cluster</name>
        <dbReference type="ChEBI" id="CHEBI:49883"/>
    </cofactor>
</comment>
<name>A0A498R6K8_9FIRM</name>
<dbReference type="GO" id="GO:0051536">
    <property type="term" value="F:iron-sulfur cluster binding"/>
    <property type="evidence" value="ECO:0007669"/>
    <property type="project" value="UniProtKB-KW"/>
</dbReference>
<gene>
    <name evidence="8" type="ORF">LUCI_1113</name>
</gene>
<dbReference type="Pfam" id="PF04055">
    <property type="entry name" value="Radical_SAM"/>
    <property type="match status" value="1"/>
</dbReference>
<dbReference type="GO" id="GO:0046872">
    <property type="term" value="F:metal ion binding"/>
    <property type="evidence" value="ECO:0007669"/>
    <property type="project" value="UniProtKB-KW"/>
</dbReference>
<evidence type="ECO:0000256" key="4">
    <source>
        <dbReference type="ARBA" id="ARBA00023004"/>
    </source>
</evidence>
<dbReference type="InterPro" id="IPR051198">
    <property type="entry name" value="BchE-like"/>
</dbReference>
<keyword evidence="3" id="KW-0479">Metal-binding</keyword>
<dbReference type="SUPFAM" id="SSF102114">
    <property type="entry name" value="Radical SAM enzymes"/>
    <property type="match status" value="1"/>
</dbReference>
<accession>A0A498R6K8</accession>
<dbReference type="OrthoDB" id="9777636at2"/>
<dbReference type="InterPro" id="IPR007197">
    <property type="entry name" value="rSAM"/>
</dbReference>
<keyword evidence="4" id="KW-0408">Iron</keyword>
<evidence type="ECO:0000256" key="6">
    <source>
        <dbReference type="SAM" id="MobiDB-lite"/>
    </source>
</evidence>
<reference evidence="8 9" key="1">
    <citation type="submission" date="2018-06" db="EMBL/GenBank/DDBJ databases">
        <authorList>
            <person name="Strepis N."/>
        </authorList>
    </citation>
    <scope>NUCLEOTIDE SEQUENCE [LARGE SCALE GENOMIC DNA]</scope>
    <source>
        <strain evidence="8">LUCI</strain>
    </source>
</reference>
<dbReference type="Gene3D" id="3.80.30.20">
    <property type="entry name" value="tm_1862 like domain"/>
    <property type="match status" value="1"/>
</dbReference>
<keyword evidence="9" id="KW-1185">Reference proteome</keyword>
<dbReference type="GO" id="GO:0003824">
    <property type="term" value="F:catalytic activity"/>
    <property type="evidence" value="ECO:0007669"/>
    <property type="project" value="InterPro"/>
</dbReference>
<evidence type="ECO:0000256" key="3">
    <source>
        <dbReference type="ARBA" id="ARBA00022723"/>
    </source>
</evidence>
<protein>
    <submittedName>
        <fullName evidence="8">Radical sam</fullName>
    </submittedName>
</protein>
<dbReference type="RefSeq" id="WP_122626869.1">
    <property type="nucleotide sequence ID" value="NZ_UPPP01000060.1"/>
</dbReference>
<dbReference type="Gene3D" id="3.40.50.280">
    <property type="entry name" value="Cobalamin-binding domain"/>
    <property type="match status" value="1"/>
</dbReference>
<dbReference type="InterPro" id="IPR006638">
    <property type="entry name" value="Elp3/MiaA/NifB-like_rSAM"/>
</dbReference>
<evidence type="ECO:0000256" key="1">
    <source>
        <dbReference type="ARBA" id="ARBA00001966"/>
    </source>
</evidence>
<dbReference type="EMBL" id="UPPP01000060">
    <property type="protein sequence ID" value="VBB05902.1"/>
    <property type="molecule type" value="Genomic_DNA"/>
</dbReference>
<dbReference type="InterPro" id="IPR058240">
    <property type="entry name" value="rSAM_sf"/>
</dbReference>
<dbReference type="PROSITE" id="PS51918">
    <property type="entry name" value="RADICAL_SAM"/>
    <property type="match status" value="1"/>
</dbReference>
<dbReference type="SFLD" id="SFLDS00029">
    <property type="entry name" value="Radical_SAM"/>
    <property type="match status" value="1"/>
</dbReference>
<dbReference type="PANTHER" id="PTHR43409">
    <property type="entry name" value="ANAEROBIC MAGNESIUM-PROTOPORPHYRIN IX MONOMETHYL ESTER CYCLASE-RELATED"/>
    <property type="match status" value="1"/>
</dbReference>